<keyword evidence="5" id="KW-0547">Nucleotide-binding</keyword>
<evidence type="ECO:0000256" key="7">
    <source>
        <dbReference type="ARBA" id="ARBA00022840"/>
    </source>
</evidence>
<dbReference type="Gene3D" id="1.20.5.1930">
    <property type="match status" value="1"/>
</dbReference>
<reference evidence="12" key="1">
    <citation type="submission" date="2018-04" db="EMBL/GenBank/DDBJ databases">
        <authorList>
            <person name="Liu S."/>
            <person name="Wang Z."/>
            <person name="Li J."/>
        </authorList>
    </citation>
    <scope>NUCLEOTIDE SEQUENCE [LARGE SCALE GENOMIC DNA]</scope>
    <source>
        <strain evidence="12">2189</strain>
    </source>
</reference>
<evidence type="ECO:0000313" key="12">
    <source>
        <dbReference type="Proteomes" id="UP000244989"/>
    </source>
</evidence>
<evidence type="ECO:0000313" key="11">
    <source>
        <dbReference type="EMBL" id="PWC00749.1"/>
    </source>
</evidence>
<evidence type="ECO:0000256" key="5">
    <source>
        <dbReference type="ARBA" id="ARBA00022741"/>
    </source>
</evidence>
<dbReference type="InterPro" id="IPR050482">
    <property type="entry name" value="Sensor_HK_TwoCompSys"/>
</dbReference>
<keyword evidence="9" id="KW-1133">Transmembrane helix</keyword>
<keyword evidence="7" id="KW-0067">ATP-binding</keyword>
<dbReference type="GO" id="GO:0046983">
    <property type="term" value="F:protein dimerization activity"/>
    <property type="evidence" value="ECO:0007669"/>
    <property type="project" value="InterPro"/>
</dbReference>
<feature type="transmembrane region" description="Helical" evidence="9">
    <location>
        <begin position="145"/>
        <end position="168"/>
    </location>
</feature>
<evidence type="ECO:0000259" key="10">
    <source>
        <dbReference type="Pfam" id="PF07730"/>
    </source>
</evidence>
<evidence type="ECO:0000256" key="9">
    <source>
        <dbReference type="SAM" id="Phobius"/>
    </source>
</evidence>
<proteinExistence type="predicted"/>
<keyword evidence="3" id="KW-0597">Phosphoprotein</keyword>
<dbReference type="InterPro" id="IPR011712">
    <property type="entry name" value="Sig_transdc_His_kin_sub3_dim/P"/>
</dbReference>
<keyword evidence="4" id="KW-0808">Transferase</keyword>
<gene>
    <name evidence="11" type="ORF">DF222_11085</name>
</gene>
<keyword evidence="9" id="KW-0812">Transmembrane</keyword>
<evidence type="ECO:0000256" key="2">
    <source>
        <dbReference type="ARBA" id="ARBA00012438"/>
    </source>
</evidence>
<dbReference type="PANTHER" id="PTHR24421:SF10">
    <property type="entry name" value="NITRATE_NITRITE SENSOR PROTEIN NARQ"/>
    <property type="match status" value="1"/>
</dbReference>
<feature type="transmembrane region" description="Helical" evidence="9">
    <location>
        <begin position="45"/>
        <end position="63"/>
    </location>
</feature>
<name>A0A2U1T416_9CORY</name>
<dbReference type="PANTHER" id="PTHR24421">
    <property type="entry name" value="NITRATE/NITRITE SENSOR PROTEIN NARX-RELATED"/>
    <property type="match status" value="1"/>
</dbReference>
<dbReference type="EMBL" id="QEEZ01000035">
    <property type="protein sequence ID" value="PWC00749.1"/>
    <property type="molecule type" value="Genomic_DNA"/>
</dbReference>
<dbReference type="Proteomes" id="UP000244989">
    <property type="component" value="Unassembled WGS sequence"/>
</dbReference>
<feature type="domain" description="Signal transduction histidine kinase subgroup 3 dimerisation and phosphoacceptor" evidence="10">
    <location>
        <begin position="201"/>
        <end position="252"/>
    </location>
</feature>
<evidence type="ECO:0000256" key="6">
    <source>
        <dbReference type="ARBA" id="ARBA00022777"/>
    </source>
</evidence>
<keyword evidence="6" id="KW-0418">Kinase</keyword>
<evidence type="ECO:0000256" key="1">
    <source>
        <dbReference type="ARBA" id="ARBA00000085"/>
    </source>
</evidence>
<dbReference type="AlphaFoldDB" id="A0A2U1T416"/>
<comment type="catalytic activity">
    <reaction evidence="1">
        <text>ATP + protein L-histidine = ADP + protein N-phospho-L-histidine.</text>
        <dbReference type="EC" id="2.7.13.3"/>
    </reaction>
</comment>
<sequence>MGVVKEQSLPGLLASMRISLHVLFAGLLLIGLATAATAGTAGVATWLLTPVLAAAYLAGTVFEHRMAGSHAYRRLQRLAPAWLGIVLAIWVALVFDAAQFIWLLFPLVFLILHVLPPVSGHLVVLAAWLVAVVLPPATGQWPVQVAAVLGPLIGTLAAVVGFRFYQLLRADAVEQRRIAETLRATRRELAVTENRAGRLAERERLAREIHDTLAQGLSSIVLLSRAAGRSLEAGQPDTARSQVAAIEDTAAENGADAGTGDRLGFLFRPLESGPGSVVSPRT</sequence>
<dbReference type="GO" id="GO:0016020">
    <property type="term" value="C:membrane"/>
    <property type="evidence" value="ECO:0007669"/>
    <property type="project" value="InterPro"/>
</dbReference>
<keyword evidence="9" id="KW-0472">Membrane</keyword>
<dbReference type="Pfam" id="PF07730">
    <property type="entry name" value="HisKA_3"/>
    <property type="match status" value="1"/>
</dbReference>
<keyword evidence="12" id="KW-1185">Reference proteome</keyword>
<evidence type="ECO:0000256" key="4">
    <source>
        <dbReference type="ARBA" id="ARBA00022679"/>
    </source>
</evidence>
<accession>A0A2U1T416</accession>
<organism evidence="11 12">
    <name type="scientific">Corynebacterium yudongzhengii</name>
    <dbReference type="NCBI Taxonomy" id="2080740"/>
    <lineage>
        <taxon>Bacteria</taxon>
        <taxon>Bacillati</taxon>
        <taxon>Actinomycetota</taxon>
        <taxon>Actinomycetes</taxon>
        <taxon>Mycobacteriales</taxon>
        <taxon>Corynebacteriaceae</taxon>
        <taxon>Corynebacterium</taxon>
    </lineage>
</organism>
<dbReference type="GO" id="GO:0005524">
    <property type="term" value="F:ATP binding"/>
    <property type="evidence" value="ECO:0007669"/>
    <property type="project" value="UniProtKB-KW"/>
</dbReference>
<evidence type="ECO:0000256" key="3">
    <source>
        <dbReference type="ARBA" id="ARBA00022553"/>
    </source>
</evidence>
<comment type="caution">
    <text evidence="11">The sequence shown here is derived from an EMBL/GenBank/DDBJ whole genome shotgun (WGS) entry which is preliminary data.</text>
</comment>
<dbReference type="EC" id="2.7.13.3" evidence="2"/>
<protein>
    <recommendedName>
        <fullName evidence="2">histidine kinase</fullName>
        <ecNumber evidence="2">2.7.13.3</ecNumber>
    </recommendedName>
</protein>
<evidence type="ECO:0000256" key="8">
    <source>
        <dbReference type="ARBA" id="ARBA00023012"/>
    </source>
</evidence>
<dbReference type="GO" id="GO:0000155">
    <property type="term" value="F:phosphorelay sensor kinase activity"/>
    <property type="evidence" value="ECO:0007669"/>
    <property type="project" value="InterPro"/>
</dbReference>
<keyword evidence="8" id="KW-0902">Two-component regulatory system</keyword>